<gene>
    <name evidence="1" type="ORF">KK083_02200</name>
</gene>
<comment type="caution">
    <text evidence="1">The sequence shown here is derived from an EMBL/GenBank/DDBJ whole genome shotgun (WGS) entry which is preliminary data.</text>
</comment>
<accession>A0AAP2DG96</accession>
<sequence>MRHGSILILFIAGLFLMSCGSDELSRLRAENAELRKALEEYQPEIEAMRNMNAWLDSIDVNRHSTHDDDSKSSPAPRAVSSRLQDVNRYVITSEKKLTRFEDSLHQSKRTLSRYEVMIGEMEHEVVLRDEYIEDLKASLSVYQAAHRSLTQNTMIRQDSLAAMHEELALLQAKMDGLLAHLRLKEGDAIYAKGKAAEEVVKRSRATVAQKRDGYREALEVFKKAFSLGNQEAADSIAELEWRLLTDPELYLGKPTSFNQVRNEFQHAPG</sequence>
<dbReference type="Proteomes" id="UP001319200">
    <property type="component" value="Unassembled WGS sequence"/>
</dbReference>
<organism evidence="1 2">
    <name type="scientific">Chryseosolibacter histidini</name>
    <dbReference type="NCBI Taxonomy" id="2782349"/>
    <lineage>
        <taxon>Bacteria</taxon>
        <taxon>Pseudomonadati</taxon>
        <taxon>Bacteroidota</taxon>
        <taxon>Cytophagia</taxon>
        <taxon>Cytophagales</taxon>
        <taxon>Chryseotaleaceae</taxon>
        <taxon>Chryseosolibacter</taxon>
    </lineage>
</organism>
<keyword evidence="2" id="KW-1185">Reference proteome</keyword>
<dbReference type="PROSITE" id="PS51257">
    <property type="entry name" value="PROKAR_LIPOPROTEIN"/>
    <property type="match status" value="1"/>
</dbReference>
<dbReference type="EMBL" id="JAHESF010000002">
    <property type="protein sequence ID" value="MBT1695670.1"/>
    <property type="molecule type" value="Genomic_DNA"/>
</dbReference>
<reference evidence="1 2" key="1">
    <citation type="submission" date="2021-05" db="EMBL/GenBank/DDBJ databases">
        <title>A Polyphasic approach of four new species of the genus Ohtaekwangia: Ohtaekwangia histidinii sp. nov., Ohtaekwangia cretensis sp. nov., Ohtaekwangia indiensis sp. nov., Ohtaekwangia reichenbachii sp. nov. from diverse environment.</title>
        <authorList>
            <person name="Octaviana S."/>
        </authorList>
    </citation>
    <scope>NUCLEOTIDE SEQUENCE [LARGE SCALE GENOMIC DNA]</scope>
    <source>
        <strain evidence="1 2">PWU4</strain>
    </source>
</reference>
<evidence type="ECO:0000313" key="1">
    <source>
        <dbReference type="EMBL" id="MBT1695670.1"/>
    </source>
</evidence>
<proteinExistence type="predicted"/>
<evidence type="ECO:0000313" key="2">
    <source>
        <dbReference type="Proteomes" id="UP001319200"/>
    </source>
</evidence>
<name>A0AAP2DG96_9BACT</name>
<dbReference type="AlphaFoldDB" id="A0AAP2DG96"/>
<protein>
    <submittedName>
        <fullName evidence="1">Uncharacterized protein</fullName>
    </submittedName>
</protein>
<dbReference type="RefSeq" id="WP_254160247.1">
    <property type="nucleotide sequence ID" value="NZ_JAHESF010000002.1"/>
</dbReference>